<feature type="compositionally biased region" description="Polar residues" evidence="1">
    <location>
        <begin position="925"/>
        <end position="942"/>
    </location>
</feature>
<dbReference type="STRING" id="370764.SAMN04489810_2828"/>
<gene>
    <name evidence="2" type="ORF">SAMN04489810_2828</name>
</gene>
<dbReference type="SUPFAM" id="SSF55486">
    <property type="entry name" value="Metalloproteases ('zincins'), catalytic domain"/>
    <property type="match status" value="1"/>
</dbReference>
<keyword evidence="2" id="KW-0645">Protease</keyword>
<reference evidence="2 3" key="1">
    <citation type="submission" date="2016-10" db="EMBL/GenBank/DDBJ databases">
        <authorList>
            <person name="de Groot N.N."/>
        </authorList>
    </citation>
    <scope>NUCLEOTIDE SEQUENCE [LARGE SCALE GENOMIC DNA]</scope>
    <source>
        <strain evidence="2 3">DSM 23142</strain>
    </source>
</reference>
<sequence>MALITGISSGLALAVLGDGSLAHLERSGIRGWTVVRSAADGTRLADVKRRRSVTDITPHPSDASGIVLVSTADRLEVFSAGAVDPLASVAGATVATTSATGSVKAVTGGRRARLWSIDPASGAAADEGSAPAATVDAIAHPSEIATLVLAGPIGSRRLSVLRPGVPPQSLATLPGATRLSSVAPGNPRIAIGFADGRIELRNPAAPAVGQTLATLPAPVWGLASGAAGLIAGFGSDIDVVPVVEASGVELSLAAEHYLASWTRVDVKPRGPVAFDDLAFVVDPPHGGLVSASRDASFDPDAPHVVMALGGTVGDFTLLALDANTGDVLGTQPFAVVDTWAGPDGPALSLVGPSDNEAPDAAWGGGDPYVPQNMNVRPRVGNWRVAIVVVETSDQTTLSATDAATLTQSLRDEVFTGVVRGGVVESTRLYYAATSSNKLNLVEAGILTPIRLPNAWDTYVTPDMTTGRTQGDGLPNFSRAAVAEIVRQNRDLAAAGQPLLLDLDAVDSIVFVLRSIPANVMSGFPGRHQWPYGTRPGGYQLSYVVGEDVYPFLGFSIAIPRSRTIQALTMPTTWTAISNGRTIAETVAHELGHNFGLHDAYFDAAAHDAQFQTRDPGGWDLMGNEGGSPELSPAERMQLGWVPAAEVRTLSVGVTGYVDESIDLHPAGRGGPAPAGRRQAVELRIADGRNYYFEYRRRNAGAMSDQTIAEDFVVVGTDYVSGDTPPTNRRPLTLLRDDADADAGTFALNDDYEERDTSDPAYPNDFRLEVTQAGNDMARVHLRYADAKPDPAFSPWGQSTGWKSPDLRVENFRNLQDAALRDVPWEGHDNWLVATLHNKGRDTANNIEITFGVKDFTLGGGAERPLGSVTVASLAAGAQIDVTSPDVWRPPALSLIPFLTVRPHYCVFARVTALPDEITRDNNEAQSNHTRMVSASGSPSTRETGVVKVTNPHPVEARCRVVVRQTDRLARTYLEHAWVVLQPGEERDVRFWTESMIGDPSVATITKERRSISWETPNRLRLTGVADTGEGCHGDTTGGANVDVVAGRRTRFVDLTVGHGYARGRVEVEETGEGPWGSVVVSIRDDKDGADLGVFTGEVRDGQFGLEFREQVGGGRIAQAEFNGGYSAAPCISEWVEVEH</sequence>
<accession>A0A1G8BJL0</accession>
<dbReference type="InterPro" id="IPR011047">
    <property type="entry name" value="Quinoprotein_ADH-like_sf"/>
</dbReference>
<name>A0A1G8BJL0_9MICO</name>
<organism evidence="2 3">
    <name type="scientific">Microbacterium pygmaeum</name>
    <dbReference type="NCBI Taxonomy" id="370764"/>
    <lineage>
        <taxon>Bacteria</taxon>
        <taxon>Bacillati</taxon>
        <taxon>Actinomycetota</taxon>
        <taxon>Actinomycetes</taxon>
        <taxon>Micrococcales</taxon>
        <taxon>Microbacteriaceae</taxon>
        <taxon>Microbacterium</taxon>
    </lineage>
</organism>
<dbReference type="EMBL" id="LT629692">
    <property type="protein sequence ID" value="SDH33349.1"/>
    <property type="molecule type" value="Genomic_DNA"/>
</dbReference>
<evidence type="ECO:0000313" key="2">
    <source>
        <dbReference type="EMBL" id="SDH33349.1"/>
    </source>
</evidence>
<proteinExistence type="predicted"/>
<dbReference type="Proteomes" id="UP000199009">
    <property type="component" value="Chromosome I"/>
</dbReference>
<evidence type="ECO:0000313" key="3">
    <source>
        <dbReference type="Proteomes" id="UP000199009"/>
    </source>
</evidence>
<dbReference type="OrthoDB" id="275270at2"/>
<keyword evidence="2" id="KW-0482">Metalloprotease</keyword>
<dbReference type="AlphaFoldDB" id="A0A1G8BJL0"/>
<dbReference type="GO" id="GO:0008237">
    <property type="term" value="F:metallopeptidase activity"/>
    <property type="evidence" value="ECO:0007669"/>
    <property type="project" value="UniProtKB-KW"/>
</dbReference>
<dbReference type="GO" id="GO:0006508">
    <property type="term" value="P:proteolysis"/>
    <property type="evidence" value="ECO:0007669"/>
    <property type="project" value="UniProtKB-KW"/>
</dbReference>
<protein>
    <submittedName>
        <fullName evidence="2">M6 family metalloprotease domain-containing protein</fullName>
    </submittedName>
</protein>
<keyword evidence="2" id="KW-0378">Hydrolase</keyword>
<feature type="region of interest" description="Disordered" evidence="1">
    <location>
        <begin position="925"/>
        <end position="945"/>
    </location>
</feature>
<dbReference type="RefSeq" id="WP_091491428.1">
    <property type="nucleotide sequence ID" value="NZ_LT629692.1"/>
</dbReference>
<keyword evidence="3" id="KW-1185">Reference proteome</keyword>
<evidence type="ECO:0000256" key="1">
    <source>
        <dbReference type="SAM" id="MobiDB-lite"/>
    </source>
</evidence>
<dbReference type="SUPFAM" id="SSF50998">
    <property type="entry name" value="Quinoprotein alcohol dehydrogenase-like"/>
    <property type="match status" value="1"/>
</dbReference>